<evidence type="ECO:0000256" key="3">
    <source>
        <dbReference type="ARBA" id="ARBA00023004"/>
    </source>
</evidence>
<evidence type="ECO:0000256" key="1">
    <source>
        <dbReference type="ARBA" id="ARBA00001966"/>
    </source>
</evidence>
<dbReference type="PANTHER" id="PTHR32329:SF2">
    <property type="entry name" value="BIFUNCTIONAL PROTEIN [INCLUDES 2-HYDROXYACYL-COA DEHYDRATASE (N-TER) AND ITS ACTIVATOR DOMAIN (C_TERM)"/>
    <property type="match status" value="1"/>
</dbReference>
<name>A0A150IZY0_9EURY</name>
<feature type="domain" description="ATPase BadF/BadG/BcrA/BcrD type" evidence="5">
    <location>
        <begin position="148"/>
        <end position="400"/>
    </location>
</feature>
<dbReference type="AlphaFoldDB" id="A0A150IZY0"/>
<evidence type="ECO:0000256" key="4">
    <source>
        <dbReference type="ARBA" id="ARBA00023014"/>
    </source>
</evidence>
<evidence type="ECO:0000313" key="7">
    <source>
        <dbReference type="Proteomes" id="UP000075398"/>
    </source>
</evidence>
<dbReference type="SUPFAM" id="SSF53067">
    <property type="entry name" value="Actin-like ATPase domain"/>
    <property type="match status" value="1"/>
</dbReference>
<dbReference type="NCBIfam" id="TIGR00241">
    <property type="entry name" value="CoA_E_activ"/>
    <property type="match status" value="1"/>
</dbReference>
<keyword evidence="3" id="KW-0408">Iron</keyword>
<reference evidence="6 7" key="1">
    <citation type="journal article" date="2016" name="ISME J.">
        <title>Chasing the elusive Euryarchaeota class WSA2: genomes reveal a uniquely fastidious methyl-reducing methanogen.</title>
        <authorList>
            <person name="Nobu M.K."/>
            <person name="Narihiro T."/>
            <person name="Kuroda K."/>
            <person name="Mei R."/>
            <person name="Liu W.T."/>
        </authorList>
    </citation>
    <scope>NUCLEOTIDE SEQUENCE [LARGE SCALE GENOMIC DNA]</scope>
    <source>
        <strain evidence="6">U1lsi0528_Bin055</strain>
    </source>
</reference>
<sequence>MIKIAQLSCGNDYSGIQKEIEKAAETVGAKIVFPDVDIDFDDAIEDFGFNPVSPGLKLMVARAKALADKTFEADAVLIATCFRCAEGALIRNELRRYLQKHTKLPVVMYSFTENTKASVLLIRMEALVTIVKRKDLLARERQVGITMGLDSGSATTKAVIMQDNQIVSKFWHPTLGVLESAEKAVAEALKLAKMEFKDIESIGTTGYGRYILGDHYKAKLIQEEVTVNSKGAVFLANKQKGEATILDIGGMDNKAVTVMDGIPDSFTMGGICAGASGRFLETTAKRLGLEIAEFGELAAKGELHKVPMNSYCTVFGIQGLVSALAEGYSKEDVAAAACRSVAEQIYQQQLQEIDVRFPVIQVGGTSLLKGLVRAVGDILKTEPVVPENSQYIGAVGGALLCSGFI</sequence>
<dbReference type="InterPro" id="IPR043129">
    <property type="entry name" value="ATPase_NBD"/>
</dbReference>
<evidence type="ECO:0000259" key="5">
    <source>
        <dbReference type="Pfam" id="PF01869"/>
    </source>
</evidence>
<gene>
    <name evidence="6" type="ORF">AMQ22_01439</name>
</gene>
<dbReference type="STRING" id="1705564.APG08_00980"/>
<dbReference type="NCBIfam" id="TIGR03286">
    <property type="entry name" value="methan_mark_15"/>
    <property type="match status" value="1"/>
</dbReference>
<dbReference type="EMBL" id="LNGC01000071">
    <property type="protein sequence ID" value="KYC50543.1"/>
    <property type="molecule type" value="Genomic_DNA"/>
</dbReference>
<comment type="cofactor">
    <cofactor evidence="1">
        <name>[4Fe-4S] cluster</name>
        <dbReference type="ChEBI" id="CHEBI:49883"/>
    </cofactor>
</comment>
<dbReference type="InterPro" id="IPR002731">
    <property type="entry name" value="ATPase_BadF"/>
</dbReference>
<dbReference type="Pfam" id="PF01869">
    <property type="entry name" value="BcrAD_BadFG"/>
    <property type="match status" value="1"/>
</dbReference>
<accession>A0A150IZY0</accession>
<dbReference type="GO" id="GO:0046872">
    <property type="term" value="F:metal ion binding"/>
    <property type="evidence" value="ECO:0007669"/>
    <property type="project" value="UniProtKB-KW"/>
</dbReference>
<dbReference type="GO" id="GO:0051536">
    <property type="term" value="F:iron-sulfur cluster binding"/>
    <property type="evidence" value="ECO:0007669"/>
    <property type="project" value="UniProtKB-KW"/>
</dbReference>
<dbReference type="InterPro" id="IPR051805">
    <property type="entry name" value="Dehydratase_Activator_Redct"/>
</dbReference>
<comment type="caution">
    <text evidence="6">The sequence shown here is derived from an EMBL/GenBank/DDBJ whole genome shotgun (WGS) entry which is preliminary data.</text>
</comment>
<dbReference type="Gene3D" id="3.30.420.40">
    <property type="match status" value="2"/>
</dbReference>
<dbReference type="PANTHER" id="PTHR32329">
    <property type="entry name" value="BIFUNCTIONAL PROTEIN [INCLUDES 2-HYDROXYACYL-COA DEHYDRATASE (N-TER) AND ITS ACTIVATOR DOMAIN (C_TERM)-RELATED"/>
    <property type="match status" value="1"/>
</dbReference>
<keyword evidence="2" id="KW-0479">Metal-binding</keyword>
<dbReference type="Proteomes" id="UP000075398">
    <property type="component" value="Unassembled WGS sequence"/>
</dbReference>
<evidence type="ECO:0000256" key="2">
    <source>
        <dbReference type="ARBA" id="ARBA00022723"/>
    </source>
</evidence>
<dbReference type="InterPro" id="IPR017676">
    <property type="entry name" value="Methan_mark_15"/>
</dbReference>
<dbReference type="InterPro" id="IPR008275">
    <property type="entry name" value="CoA_E_activase_dom"/>
</dbReference>
<dbReference type="PATRIC" id="fig|1705409.3.peg.1503"/>
<keyword evidence="4" id="KW-0411">Iron-sulfur</keyword>
<protein>
    <submittedName>
        <fullName evidence="6">BadF/BadG/BcrA/BcrD ATPase family protein</fullName>
    </submittedName>
</protein>
<evidence type="ECO:0000313" key="6">
    <source>
        <dbReference type="EMBL" id="KYC50543.1"/>
    </source>
</evidence>
<organism evidence="6 7">
    <name type="scientific">Candidatus Methanofastidiosum methylothiophilum</name>
    <dbReference type="NCBI Taxonomy" id="1705564"/>
    <lineage>
        <taxon>Archaea</taxon>
        <taxon>Methanobacteriati</taxon>
        <taxon>Methanobacteriota</taxon>
        <taxon>Stenosarchaea group</taxon>
        <taxon>Candidatus Methanofastidiosia</taxon>
        <taxon>Candidatus Methanofastidiosales</taxon>
        <taxon>Candidatus Methanofastidiosaceae</taxon>
        <taxon>Candidatus Methanofastidiosum</taxon>
    </lineage>
</organism>
<proteinExistence type="predicted"/>